<feature type="transmembrane region" description="Helical" evidence="4">
    <location>
        <begin position="12"/>
        <end position="33"/>
    </location>
</feature>
<dbReference type="InterPro" id="IPR050822">
    <property type="entry name" value="Cerebellin_Synaptic_Org"/>
</dbReference>
<keyword evidence="4" id="KW-0812">Transmembrane</keyword>
<dbReference type="SUPFAM" id="SSF49842">
    <property type="entry name" value="TNF-like"/>
    <property type="match status" value="1"/>
</dbReference>
<dbReference type="Gene3D" id="2.60.120.40">
    <property type="match status" value="1"/>
</dbReference>
<dbReference type="InterPro" id="IPR001073">
    <property type="entry name" value="C1q_dom"/>
</dbReference>
<keyword evidence="3" id="KW-0732">Signal</keyword>
<keyword evidence="2" id="KW-0964">Secreted</keyword>
<dbReference type="InterPro" id="IPR008983">
    <property type="entry name" value="Tumour_necrosis_fac-like_dom"/>
</dbReference>
<keyword evidence="4" id="KW-1133">Transmembrane helix</keyword>
<proteinExistence type="predicted"/>
<comment type="caution">
    <text evidence="6">The sequence shown here is derived from an EMBL/GenBank/DDBJ whole genome shotgun (WGS) entry which is preliminary data.</text>
</comment>
<dbReference type="SMART" id="SM00110">
    <property type="entry name" value="C1Q"/>
    <property type="match status" value="1"/>
</dbReference>
<sequence>MNIRRAKVTVKLLAFLVGMKFAGTIIHLTAFFLCVNNIHATNNQYYSDENDIRKLTQKVMAIEKQMKQLETSETETKHLLRKCEQSTQRENVYLKKKNLQQEKDLQKLAKILSLRPNEKENYSNNIKPEKEYINSTGLNDSKTISHNAEKSQYYRSLEYPTGPIAFSAYLPHPISGLGLNQTIKYSGVLTNEGNAYNSYTGVFTCPSSGLYLISFFTSIYGISGAWVRLVVDDINVSDAVSRGFDPYGDDQGGNVAILRLTAGQSVWTEIQLAQNTNLSSTTEFRHVTFSGVRLSD</sequence>
<comment type="subcellular location">
    <subcellularLocation>
        <location evidence="1">Secreted</location>
    </subcellularLocation>
</comment>
<evidence type="ECO:0000256" key="1">
    <source>
        <dbReference type="ARBA" id="ARBA00004613"/>
    </source>
</evidence>
<dbReference type="Pfam" id="PF00386">
    <property type="entry name" value="C1q"/>
    <property type="match status" value="1"/>
</dbReference>
<evidence type="ECO:0000256" key="2">
    <source>
        <dbReference type="ARBA" id="ARBA00022525"/>
    </source>
</evidence>
<dbReference type="Proteomes" id="UP001634394">
    <property type="component" value="Unassembled WGS sequence"/>
</dbReference>
<evidence type="ECO:0000313" key="7">
    <source>
        <dbReference type="Proteomes" id="UP001634394"/>
    </source>
</evidence>
<evidence type="ECO:0000313" key="6">
    <source>
        <dbReference type="EMBL" id="KAL3888477.1"/>
    </source>
</evidence>
<dbReference type="PANTHER" id="PTHR22923">
    <property type="entry name" value="CEREBELLIN-RELATED"/>
    <property type="match status" value="1"/>
</dbReference>
<keyword evidence="7" id="KW-1185">Reference proteome</keyword>
<name>A0ABD3XQY5_SINWO</name>
<dbReference type="AlphaFoldDB" id="A0ABD3XQY5"/>
<evidence type="ECO:0000259" key="5">
    <source>
        <dbReference type="PROSITE" id="PS50871"/>
    </source>
</evidence>
<feature type="domain" description="C1q" evidence="5">
    <location>
        <begin position="159"/>
        <end position="296"/>
    </location>
</feature>
<dbReference type="GO" id="GO:0005576">
    <property type="term" value="C:extracellular region"/>
    <property type="evidence" value="ECO:0007669"/>
    <property type="project" value="UniProtKB-SubCell"/>
</dbReference>
<gene>
    <name evidence="6" type="ORF">ACJMK2_000844</name>
</gene>
<protein>
    <recommendedName>
        <fullName evidence="5">C1q domain-containing protein</fullName>
    </recommendedName>
</protein>
<dbReference type="PANTHER" id="PTHR22923:SF116">
    <property type="entry name" value="C1Q DOMAIN-CONTAINING PROTEIN"/>
    <property type="match status" value="1"/>
</dbReference>
<dbReference type="PROSITE" id="PS50871">
    <property type="entry name" value="C1Q"/>
    <property type="match status" value="1"/>
</dbReference>
<reference evidence="6 7" key="1">
    <citation type="submission" date="2024-11" db="EMBL/GenBank/DDBJ databases">
        <title>Chromosome-level genome assembly of the freshwater bivalve Anodonta woodiana.</title>
        <authorList>
            <person name="Chen X."/>
        </authorList>
    </citation>
    <scope>NUCLEOTIDE SEQUENCE [LARGE SCALE GENOMIC DNA]</scope>
    <source>
        <strain evidence="6">MN2024</strain>
        <tissue evidence="6">Gills</tissue>
    </source>
</reference>
<keyword evidence="4" id="KW-0472">Membrane</keyword>
<dbReference type="PRINTS" id="PR00007">
    <property type="entry name" value="COMPLEMNTC1Q"/>
</dbReference>
<evidence type="ECO:0000256" key="4">
    <source>
        <dbReference type="SAM" id="Phobius"/>
    </source>
</evidence>
<evidence type="ECO:0000256" key="3">
    <source>
        <dbReference type="ARBA" id="ARBA00022729"/>
    </source>
</evidence>
<organism evidence="6 7">
    <name type="scientific">Sinanodonta woodiana</name>
    <name type="common">Chinese pond mussel</name>
    <name type="synonym">Anodonta woodiana</name>
    <dbReference type="NCBI Taxonomy" id="1069815"/>
    <lineage>
        <taxon>Eukaryota</taxon>
        <taxon>Metazoa</taxon>
        <taxon>Spiralia</taxon>
        <taxon>Lophotrochozoa</taxon>
        <taxon>Mollusca</taxon>
        <taxon>Bivalvia</taxon>
        <taxon>Autobranchia</taxon>
        <taxon>Heteroconchia</taxon>
        <taxon>Palaeoheterodonta</taxon>
        <taxon>Unionida</taxon>
        <taxon>Unionoidea</taxon>
        <taxon>Unionidae</taxon>
        <taxon>Unioninae</taxon>
        <taxon>Sinanodonta</taxon>
    </lineage>
</organism>
<accession>A0ABD3XQY5</accession>
<dbReference type="EMBL" id="JBJQND010000001">
    <property type="protein sequence ID" value="KAL3888477.1"/>
    <property type="molecule type" value="Genomic_DNA"/>
</dbReference>